<accession>A0A6H5J2L0</accession>
<keyword evidence="2" id="KW-0472">Membrane</keyword>
<feature type="compositionally biased region" description="Polar residues" evidence="1">
    <location>
        <begin position="264"/>
        <end position="278"/>
    </location>
</feature>
<organism evidence="3 4">
    <name type="scientific">Trichogramma brassicae</name>
    <dbReference type="NCBI Taxonomy" id="86971"/>
    <lineage>
        <taxon>Eukaryota</taxon>
        <taxon>Metazoa</taxon>
        <taxon>Ecdysozoa</taxon>
        <taxon>Arthropoda</taxon>
        <taxon>Hexapoda</taxon>
        <taxon>Insecta</taxon>
        <taxon>Pterygota</taxon>
        <taxon>Neoptera</taxon>
        <taxon>Endopterygota</taxon>
        <taxon>Hymenoptera</taxon>
        <taxon>Apocrita</taxon>
        <taxon>Proctotrupomorpha</taxon>
        <taxon>Chalcidoidea</taxon>
        <taxon>Trichogrammatidae</taxon>
        <taxon>Trichogramma</taxon>
    </lineage>
</organism>
<dbReference type="AlphaFoldDB" id="A0A6H5J2L0"/>
<reference evidence="3 4" key="1">
    <citation type="submission" date="2020-02" db="EMBL/GenBank/DDBJ databases">
        <authorList>
            <person name="Ferguson B K."/>
        </authorList>
    </citation>
    <scope>NUCLEOTIDE SEQUENCE [LARGE SCALE GENOMIC DNA]</scope>
</reference>
<keyword evidence="2" id="KW-1133">Transmembrane helix</keyword>
<gene>
    <name evidence="3" type="ORF">TBRA_LOCUS15454</name>
</gene>
<keyword evidence="4" id="KW-1185">Reference proteome</keyword>
<feature type="transmembrane region" description="Helical" evidence="2">
    <location>
        <begin position="304"/>
        <end position="326"/>
    </location>
</feature>
<feature type="region of interest" description="Disordered" evidence="1">
    <location>
        <begin position="264"/>
        <end position="287"/>
    </location>
</feature>
<evidence type="ECO:0000256" key="2">
    <source>
        <dbReference type="SAM" id="Phobius"/>
    </source>
</evidence>
<dbReference type="Proteomes" id="UP000479190">
    <property type="component" value="Unassembled WGS sequence"/>
</dbReference>
<name>A0A6H5J2L0_9HYME</name>
<evidence type="ECO:0000313" key="3">
    <source>
        <dbReference type="EMBL" id="CAB0043866.1"/>
    </source>
</evidence>
<keyword evidence="2" id="KW-0812">Transmembrane</keyword>
<evidence type="ECO:0000313" key="4">
    <source>
        <dbReference type="Proteomes" id="UP000479190"/>
    </source>
</evidence>
<sequence length="484" mass="56090">MPKATCCEWLALLYTYSHKNNFVKKTMKFQKKKSRLIQISTRRKEGCARAVHAYRFGQCVIHTRVHHCTICTERKTSAPKPELRLSVVVHSSAEEIVAYFMMKLLTIYASFSVKTLQFFAKLLQIIYVTSAQKAFLGTSVRKKLGTCCIQNFYAISRSSQTHIHTGSRTRAALPSESSYGYDVNVTGVTRYGIRETSGTRSATDTSKNCPRRSQRFRMTPLREEIWIKTSSAKGNSDESRLCFCIKRRFMKVLLELRNKEHQHNQPLNLSMRKNSTPSTKEEKEKVKKYKKYTEKDLEKALESVFFALPAVSFIFFAVFRLFNVIFWNRRITLAWVAIIMKINMAIINLTPEDLIHTRVHHCTICTERKTSAPKPELRLSVVVHSSVSRNLESHERRKCETSMLAFRFSEFFSYPCAGEDAVKVRVDEFILCDLRVLPFCVKAKSIIYPNFFSHACRMRNLYDLHESPFDAKAKSTFVRISFRT</sequence>
<proteinExistence type="predicted"/>
<dbReference type="EMBL" id="CADCXV010001357">
    <property type="protein sequence ID" value="CAB0043866.1"/>
    <property type="molecule type" value="Genomic_DNA"/>
</dbReference>
<protein>
    <submittedName>
        <fullName evidence="3">Uncharacterized protein</fullName>
    </submittedName>
</protein>
<evidence type="ECO:0000256" key="1">
    <source>
        <dbReference type="SAM" id="MobiDB-lite"/>
    </source>
</evidence>